<dbReference type="GO" id="GO:0005886">
    <property type="term" value="C:plasma membrane"/>
    <property type="evidence" value="ECO:0007669"/>
    <property type="project" value="TreeGrafter"/>
</dbReference>
<organism evidence="3 4">
    <name type="scientific">Thalassomonas viridans</name>
    <dbReference type="NCBI Taxonomy" id="137584"/>
    <lineage>
        <taxon>Bacteria</taxon>
        <taxon>Pseudomonadati</taxon>
        <taxon>Pseudomonadota</taxon>
        <taxon>Gammaproteobacteria</taxon>
        <taxon>Alteromonadales</taxon>
        <taxon>Colwelliaceae</taxon>
        <taxon>Thalassomonas</taxon>
    </lineage>
</organism>
<dbReference type="PANTHER" id="PTHR30336:SF4">
    <property type="entry name" value="ENVELOPE BIOGENESIS FACTOR ELYC"/>
    <property type="match status" value="1"/>
</dbReference>
<evidence type="ECO:0000256" key="1">
    <source>
        <dbReference type="SAM" id="Phobius"/>
    </source>
</evidence>
<dbReference type="Pfam" id="PF02698">
    <property type="entry name" value="DUF218"/>
    <property type="match status" value="1"/>
</dbReference>
<feature type="domain" description="DUF218" evidence="2">
    <location>
        <begin position="80"/>
        <end position="243"/>
    </location>
</feature>
<feature type="transmembrane region" description="Helical" evidence="1">
    <location>
        <begin position="37"/>
        <end position="58"/>
    </location>
</feature>
<sequence>MDLFLLKKVIGLLLMPVSLILLLLFASLIFYKIKPGFSFKCLALGCVLLLLSSLPPVAGKLMAPIEAQYEPFTLSGKPVDYIVILGCSHTNDDALPAIAQLEYCSLQRLAEAIRIYRLHPEATLITTGSAVSTGAANAEKVRQAAISLGIPEHKIINENNARDTEEEAELIAPRVRGKHMVLVTNADHLPRAMGYFQAQGIAPTPAPAAFWVKGQQLKKEWDYYFPHAKTLVQTTRAWYEYLGQLALWFKSLL</sequence>
<dbReference type="InterPro" id="IPR051599">
    <property type="entry name" value="Cell_Envelope_Assoc"/>
</dbReference>
<name>A0AAF0CDM8_9GAMM</name>
<keyword evidence="4" id="KW-1185">Reference proteome</keyword>
<keyword evidence="1" id="KW-0472">Membrane</keyword>
<dbReference type="GO" id="GO:0043164">
    <property type="term" value="P:Gram-negative-bacterium-type cell wall biogenesis"/>
    <property type="evidence" value="ECO:0007669"/>
    <property type="project" value="TreeGrafter"/>
</dbReference>
<dbReference type="AlphaFoldDB" id="A0AAF0CDM8"/>
<proteinExistence type="predicted"/>
<dbReference type="KEGG" id="tvd:SG34_016090"/>
<dbReference type="Gene3D" id="3.40.50.620">
    <property type="entry name" value="HUPs"/>
    <property type="match status" value="1"/>
</dbReference>
<evidence type="ECO:0000313" key="4">
    <source>
        <dbReference type="Proteomes" id="UP000032352"/>
    </source>
</evidence>
<dbReference type="InterPro" id="IPR014729">
    <property type="entry name" value="Rossmann-like_a/b/a_fold"/>
</dbReference>
<feature type="transmembrane region" description="Helical" evidence="1">
    <location>
        <begin position="12"/>
        <end position="31"/>
    </location>
</feature>
<dbReference type="GO" id="GO:0000270">
    <property type="term" value="P:peptidoglycan metabolic process"/>
    <property type="evidence" value="ECO:0007669"/>
    <property type="project" value="TreeGrafter"/>
</dbReference>
<dbReference type="CDD" id="cd06259">
    <property type="entry name" value="YdcF-like"/>
    <property type="match status" value="1"/>
</dbReference>
<evidence type="ECO:0000259" key="2">
    <source>
        <dbReference type="Pfam" id="PF02698"/>
    </source>
</evidence>
<keyword evidence="1" id="KW-1133">Transmembrane helix</keyword>
<dbReference type="InterPro" id="IPR003848">
    <property type="entry name" value="DUF218"/>
</dbReference>
<dbReference type="Proteomes" id="UP000032352">
    <property type="component" value="Chromosome"/>
</dbReference>
<reference evidence="3 4" key="1">
    <citation type="journal article" date="2015" name="Genome Announc.">
        <title>Draft Genome Sequences of Marine Isolates of Thalassomonas viridans and Thalassomonas actiniarum.</title>
        <authorList>
            <person name="Olonade I."/>
            <person name="van Zyl L.J."/>
            <person name="Trindade M."/>
        </authorList>
    </citation>
    <scope>NUCLEOTIDE SEQUENCE [LARGE SCALE GENOMIC DNA]</scope>
    <source>
        <strain evidence="3 4">XOM25</strain>
    </source>
</reference>
<keyword evidence="1" id="KW-0812">Transmembrane</keyword>
<gene>
    <name evidence="3" type="ORF">SG34_016090</name>
</gene>
<dbReference type="PANTHER" id="PTHR30336">
    <property type="entry name" value="INNER MEMBRANE PROTEIN, PROBABLE PERMEASE"/>
    <property type="match status" value="1"/>
</dbReference>
<reference evidence="3 4" key="2">
    <citation type="journal article" date="2022" name="Mar. Drugs">
        <title>Bioassay-Guided Fractionation Leads to the Detection of Cholic Acid Generated by the Rare Thalassomonas sp.</title>
        <authorList>
            <person name="Pheiffer F."/>
            <person name="Schneider Y.K."/>
            <person name="Hansen E.H."/>
            <person name="Andersen J.H."/>
            <person name="Isaksson J."/>
            <person name="Busche T."/>
            <person name="R C."/>
            <person name="Kalinowski J."/>
            <person name="Zyl L.V."/>
            <person name="Trindade M."/>
        </authorList>
    </citation>
    <scope>NUCLEOTIDE SEQUENCE [LARGE SCALE GENOMIC DNA]</scope>
    <source>
        <strain evidence="3 4">XOM25</strain>
    </source>
</reference>
<protein>
    <submittedName>
        <fullName evidence="3">YdcF family protein</fullName>
    </submittedName>
</protein>
<evidence type="ECO:0000313" key="3">
    <source>
        <dbReference type="EMBL" id="WDE08264.1"/>
    </source>
</evidence>
<accession>A0AAF0CDM8</accession>
<dbReference type="EMBL" id="CP059733">
    <property type="protein sequence ID" value="WDE08264.1"/>
    <property type="molecule type" value="Genomic_DNA"/>
</dbReference>